<keyword evidence="6" id="KW-0282">Flagellum</keyword>
<evidence type="ECO:0000256" key="2">
    <source>
        <dbReference type="ARBA" id="ARBA00009149"/>
    </source>
</evidence>
<gene>
    <name evidence="6" type="ORF">WFP14_16630</name>
</gene>
<feature type="region of interest" description="Disordered" evidence="4">
    <location>
        <begin position="350"/>
        <end position="379"/>
    </location>
</feature>
<keyword evidence="6" id="KW-0966">Cell projection</keyword>
<keyword evidence="6" id="KW-0969">Cilium</keyword>
<dbReference type="Proteomes" id="UP001629523">
    <property type="component" value="Unassembled WGS sequence"/>
</dbReference>
<dbReference type="RefSeq" id="WP_050077628.1">
    <property type="nucleotide sequence ID" value="NZ_CABHYX010000023.1"/>
</dbReference>
<dbReference type="InterPro" id="IPR038610">
    <property type="entry name" value="FliK-like_C_sf"/>
</dbReference>
<evidence type="ECO:0000313" key="6">
    <source>
        <dbReference type="EMBL" id="MFM1348176.1"/>
    </source>
</evidence>
<keyword evidence="7" id="KW-1185">Reference proteome</keyword>
<feature type="compositionally biased region" description="Basic and acidic residues" evidence="4">
    <location>
        <begin position="177"/>
        <end position="186"/>
    </location>
</feature>
<dbReference type="InterPro" id="IPR001635">
    <property type="entry name" value="Flag_hook_Flik"/>
</dbReference>
<feature type="domain" description="Flagellar hook-length control protein-like C-terminal" evidence="5">
    <location>
        <begin position="278"/>
        <end position="357"/>
    </location>
</feature>
<evidence type="ECO:0000313" key="7">
    <source>
        <dbReference type="Proteomes" id="UP001629523"/>
    </source>
</evidence>
<reference evidence="6 7" key="1">
    <citation type="journal article" date="2024" name="Infect. Genet. Evol.">
        <title>Characteristics and comparative genome analysis of Yersinia enterocolitica and related species associated with human infections in Switzerland 2019-2023.</title>
        <authorList>
            <person name="Stevens M.J.A."/>
            <person name="Horlbog J.A."/>
            <person name="Diethelm A."/>
            <person name="Stephan R."/>
            <person name="Nuesch-Inderbinen M."/>
        </authorList>
    </citation>
    <scope>NUCLEOTIDE SEQUENCE [LARGE SCALE GENOMIC DNA]</scope>
    <source>
        <strain evidence="6 7">N20-0302</strain>
    </source>
</reference>
<dbReference type="PANTHER" id="PTHR37533:SF2">
    <property type="entry name" value="FLAGELLAR HOOK-LENGTH CONTROL PROTEIN"/>
    <property type="match status" value="1"/>
</dbReference>
<keyword evidence="3" id="KW-1005">Bacterial flagellum biogenesis</keyword>
<sequence>MIVKAIPTVSGMTTKSSQQPLTDALDFSATLEKKLSASELKSAVNDKLAHPESLSLVQENSIDELDKEEIIENVLDALSGDIPQQEQQTDPIFSIDPRWQQLQQLVSNTAQGIAVAPLSPPALSDAEIPDENSSDGVTTTLSDPGKSQGGESPSDTTNLLGQIILKNQPQATSNRVAEGKQETGKVAAEQHDDFLTLVKPNEANQQDSGVTAVKPEITAQLPLTPDNRSSVITDISLRPTLSGANDISASPTATAANSSAVLNQALGTPAWQQALSQQLSYFSRNGIHNAELRLHPEELGALQINLRLNSDQAQLHFVTENHQVRAALEAAMPHLRTSLAESGINLGQSSVGADSSSSWEGFSQSEESATPHHFDDESGDLTLISEENSEINTKTIHYANGINTFA</sequence>
<evidence type="ECO:0000256" key="4">
    <source>
        <dbReference type="SAM" id="MobiDB-lite"/>
    </source>
</evidence>
<evidence type="ECO:0000256" key="3">
    <source>
        <dbReference type="ARBA" id="ARBA00022795"/>
    </source>
</evidence>
<feature type="region of interest" description="Disordered" evidence="4">
    <location>
        <begin position="120"/>
        <end position="157"/>
    </location>
</feature>
<feature type="compositionally biased region" description="Low complexity" evidence="4">
    <location>
        <begin position="350"/>
        <end position="368"/>
    </location>
</feature>
<dbReference type="Pfam" id="PF02120">
    <property type="entry name" value="Flg_hook"/>
    <property type="match status" value="1"/>
</dbReference>
<proteinExistence type="inferred from homology"/>
<feature type="region of interest" description="Disordered" evidence="4">
    <location>
        <begin position="167"/>
        <end position="186"/>
    </location>
</feature>
<accession>A0ABW9F2W2</accession>
<name>A0ABW9F2W2_9GAMM</name>
<comment type="function">
    <text evidence="1">Controls the length of the flagellar hook.</text>
</comment>
<dbReference type="PRINTS" id="PR01007">
    <property type="entry name" value="FLGHOOKFLIK"/>
</dbReference>
<dbReference type="InterPro" id="IPR052563">
    <property type="entry name" value="FliK"/>
</dbReference>
<comment type="similarity">
    <text evidence="2">Belongs to the FliK family.</text>
</comment>
<evidence type="ECO:0000256" key="1">
    <source>
        <dbReference type="ARBA" id="ARBA00003944"/>
    </source>
</evidence>
<dbReference type="CDD" id="cd17470">
    <property type="entry name" value="T3SS_Flik_C"/>
    <property type="match status" value="1"/>
</dbReference>
<dbReference type="PANTHER" id="PTHR37533">
    <property type="entry name" value="FLAGELLAR HOOK-LENGTH CONTROL PROTEIN"/>
    <property type="match status" value="1"/>
</dbReference>
<protein>
    <submittedName>
        <fullName evidence="6">Flagellar hook-length control protein FliK</fullName>
    </submittedName>
</protein>
<dbReference type="Gene3D" id="3.30.750.140">
    <property type="match status" value="1"/>
</dbReference>
<dbReference type="EMBL" id="JBBEST010000009">
    <property type="protein sequence ID" value="MFM1348176.1"/>
    <property type="molecule type" value="Genomic_DNA"/>
</dbReference>
<evidence type="ECO:0000259" key="5">
    <source>
        <dbReference type="Pfam" id="PF02120"/>
    </source>
</evidence>
<dbReference type="InterPro" id="IPR021136">
    <property type="entry name" value="Flagellar_hook_control-like_C"/>
</dbReference>
<organism evidence="6 7">
    <name type="scientific">Yersinia proxima</name>
    <dbReference type="NCBI Taxonomy" id="2890316"/>
    <lineage>
        <taxon>Bacteria</taxon>
        <taxon>Pseudomonadati</taxon>
        <taxon>Pseudomonadota</taxon>
        <taxon>Gammaproteobacteria</taxon>
        <taxon>Enterobacterales</taxon>
        <taxon>Yersiniaceae</taxon>
        <taxon>Yersinia</taxon>
    </lineage>
</organism>
<comment type="caution">
    <text evidence="6">The sequence shown here is derived from an EMBL/GenBank/DDBJ whole genome shotgun (WGS) entry which is preliminary data.</text>
</comment>